<dbReference type="InterPro" id="IPR007272">
    <property type="entry name" value="Sulf_transp_TsuA/YedE"/>
</dbReference>
<evidence type="ECO:0000256" key="3">
    <source>
        <dbReference type="ARBA" id="ARBA00022475"/>
    </source>
</evidence>
<evidence type="ECO:0000256" key="1">
    <source>
        <dbReference type="ARBA" id="ARBA00004429"/>
    </source>
</evidence>
<evidence type="ECO:0000256" key="5">
    <source>
        <dbReference type="ARBA" id="ARBA00022692"/>
    </source>
</evidence>
<keyword evidence="2" id="KW-0813">Transport</keyword>
<dbReference type="EMBL" id="UINC01117940">
    <property type="protein sequence ID" value="SVC90721.1"/>
    <property type="molecule type" value="Genomic_DNA"/>
</dbReference>
<evidence type="ECO:0000256" key="2">
    <source>
        <dbReference type="ARBA" id="ARBA00022448"/>
    </source>
</evidence>
<dbReference type="PANTHER" id="PTHR30574">
    <property type="entry name" value="INNER MEMBRANE PROTEIN YEDE"/>
    <property type="match status" value="1"/>
</dbReference>
<accession>A0A382R2A0</accession>
<comment type="subcellular location">
    <subcellularLocation>
        <location evidence="1">Cell inner membrane</location>
        <topology evidence="1">Multi-pass membrane protein</topology>
    </subcellularLocation>
</comment>
<keyword evidence="4" id="KW-0997">Cell inner membrane</keyword>
<keyword evidence="7 8" id="KW-0472">Membrane</keyword>
<reference evidence="9" key="1">
    <citation type="submission" date="2018-05" db="EMBL/GenBank/DDBJ databases">
        <authorList>
            <person name="Lanie J.A."/>
            <person name="Ng W.-L."/>
            <person name="Kazmierczak K.M."/>
            <person name="Andrzejewski T.M."/>
            <person name="Davidsen T.M."/>
            <person name="Wayne K.J."/>
            <person name="Tettelin H."/>
            <person name="Glass J.I."/>
            <person name="Rusch D."/>
            <person name="Podicherti R."/>
            <person name="Tsui H.-C.T."/>
            <person name="Winkler M.E."/>
        </authorList>
    </citation>
    <scope>NUCLEOTIDE SEQUENCE</scope>
</reference>
<sequence length="141" mass="14951">MIDLNNFTPISSLIGGLIIGFSVILYLYTAGKLAGISGIFANTITNSKNRFANILFLLGLIIGPSIYLLINNANFEITRSIPLIIIGGFLVGFGTKLGSGCTSGHGVCGISRLSVRSIVATMLFVMIAMITVFVLQKIGIH</sequence>
<organism evidence="9">
    <name type="scientific">marine metagenome</name>
    <dbReference type="NCBI Taxonomy" id="408172"/>
    <lineage>
        <taxon>unclassified sequences</taxon>
        <taxon>metagenomes</taxon>
        <taxon>ecological metagenomes</taxon>
    </lineage>
</organism>
<name>A0A382R2A0_9ZZZZ</name>
<evidence type="ECO:0000256" key="7">
    <source>
        <dbReference type="ARBA" id="ARBA00023136"/>
    </source>
</evidence>
<evidence type="ECO:0000313" key="9">
    <source>
        <dbReference type="EMBL" id="SVC90721.1"/>
    </source>
</evidence>
<evidence type="ECO:0000256" key="8">
    <source>
        <dbReference type="SAM" id="Phobius"/>
    </source>
</evidence>
<dbReference type="GO" id="GO:0005886">
    <property type="term" value="C:plasma membrane"/>
    <property type="evidence" value="ECO:0007669"/>
    <property type="project" value="UniProtKB-SubCell"/>
</dbReference>
<keyword evidence="6 8" id="KW-1133">Transmembrane helix</keyword>
<dbReference type="Pfam" id="PF04143">
    <property type="entry name" value="Sulf_transp"/>
    <property type="match status" value="1"/>
</dbReference>
<keyword evidence="3" id="KW-1003">Cell membrane</keyword>
<gene>
    <name evidence="9" type="ORF">METZ01_LOCUS343575</name>
</gene>
<protein>
    <submittedName>
        <fullName evidence="9">Uncharacterized protein</fullName>
    </submittedName>
</protein>
<proteinExistence type="predicted"/>
<feature type="transmembrane region" description="Helical" evidence="8">
    <location>
        <begin position="12"/>
        <end position="31"/>
    </location>
</feature>
<dbReference type="PANTHER" id="PTHR30574:SF1">
    <property type="entry name" value="SULPHUR TRANSPORT DOMAIN-CONTAINING PROTEIN"/>
    <property type="match status" value="1"/>
</dbReference>
<feature type="transmembrane region" description="Helical" evidence="8">
    <location>
        <begin position="77"/>
        <end position="95"/>
    </location>
</feature>
<dbReference type="AlphaFoldDB" id="A0A382R2A0"/>
<feature type="transmembrane region" description="Helical" evidence="8">
    <location>
        <begin position="115"/>
        <end position="135"/>
    </location>
</feature>
<feature type="transmembrane region" description="Helical" evidence="8">
    <location>
        <begin position="51"/>
        <end position="70"/>
    </location>
</feature>
<keyword evidence="5 8" id="KW-0812">Transmembrane</keyword>
<evidence type="ECO:0000256" key="6">
    <source>
        <dbReference type="ARBA" id="ARBA00022989"/>
    </source>
</evidence>
<evidence type="ECO:0000256" key="4">
    <source>
        <dbReference type="ARBA" id="ARBA00022519"/>
    </source>
</evidence>